<evidence type="ECO:0000313" key="2">
    <source>
        <dbReference type="Proteomes" id="UP000245119"/>
    </source>
</evidence>
<proteinExistence type="predicted"/>
<dbReference type="EMBL" id="PZQS01000003">
    <property type="protein sequence ID" value="PVD33811.1"/>
    <property type="molecule type" value="Genomic_DNA"/>
</dbReference>
<sequence>MSRGGGRDVVRRVDGRWLREQSSVSSTNLSDVRMAVVVCVQWRCCPVSTCVRSCLSGACCVT</sequence>
<accession>A0A2T7PK49</accession>
<dbReference type="Proteomes" id="UP000245119">
    <property type="component" value="Linkage Group LG3"/>
</dbReference>
<comment type="caution">
    <text evidence="1">The sequence shown here is derived from an EMBL/GenBank/DDBJ whole genome shotgun (WGS) entry which is preliminary data.</text>
</comment>
<keyword evidence="2" id="KW-1185">Reference proteome</keyword>
<evidence type="ECO:0000313" key="1">
    <source>
        <dbReference type="EMBL" id="PVD33811.1"/>
    </source>
</evidence>
<protein>
    <submittedName>
        <fullName evidence="1">Uncharacterized protein</fullName>
    </submittedName>
</protein>
<organism evidence="1 2">
    <name type="scientific">Pomacea canaliculata</name>
    <name type="common">Golden apple snail</name>
    <dbReference type="NCBI Taxonomy" id="400727"/>
    <lineage>
        <taxon>Eukaryota</taxon>
        <taxon>Metazoa</taxon>
        <taxon>Spiralia</taxon>
        <taxon>Lophotrochozoa</taxon>
        <taxon>Mollusca</taxon>
        <taxon>Gastropoda</taxon>
        <taxon>Caenogastropoda</taxon>
        <taxon>Architaenioglossa</taxon>
        <taxon>Ampullarioidea</taxon>
        <taxon>Ampullariidae</taxon>
        <taxon>Pomacea</taxon>
    </lineage>
</organism>
<gene>
    <name evidence="1" type="ORF">C0Q70_05072</name>
</gene>
<dbReference type="AlphaFoldDB" id="A0A2T7PK49"/>
<name>A0A2T7PK49_POMCA</name>
<reference evidence="1 2" key="1">
    <citation type="submission" date="2018-04" db="EMBL/GenBank/DDBJ databases">
        <title>The genome of golden apple snail Pomacea canaliculata provides insight into stress tolerance and invasive adaptation.</title>
        <authorList>
            <person name="Liu C."/>
            <person name="Liu B."/>
            <person name="Ren Y."/>
            <person name="Zhang Y."/>
            <person name="Wang H."/>
            <person name="Li S."/>
            <person name="Jiang F."/>
            <person name="Yin L."/>
            <person name="Zhang G."/>
            <person name="Qian W."/>
            <person name="Fan W."/>
        </authorList>
    </citation>
    <scope>NUCLEOTIDE SEQUENCE [LARGE SCALE GENOMIC DNA]</scope>
    <source>
        <strain evidence="1">SZHN2017</strain>
        <tissue evidence="1">Muscle</tissue>
    </source>
</reference>